<dbReference type="CDD" id="cd01449">
    <property type="entry name" value="TST_Repeat_2"/>
    <property type="match status" value="1"/>
</dbReference>
<dbReference type="Proteomes" id="UP000807716">
    <property type="component" value="Unassembled WGS sequence"/>
</dbReference>
<protein>
    <recommendedName>
        <fullName evidence="4">Rhodanese domain-containing protein</fullName>
    </recommendedName>
</protein>
<dbReference type="OrthoDB" id="270167at2759"/>
<feature type="domain" description="Rhodanese" evidence="4">
    <location>
        <begin position="17"/>
        <end position="135"/>
    </location>
</feature>
<dbReference type="GO" id="GO:0005739">
    <property type="term" value="C:mitochondrion"/>
    <property type="evidence" value="ECO:0007669"/>
    <property type="project" value="TreeGrafter"/>
</dbReference>
<evidence type="ECO:0000256" key="1">
    <source>
        <dbReference type="ARBA" id="ARBA00022679"/>
    </source>
</evidence>
<dbReference type="PANTHER" id="PTHR11364:SF27">
    <property type="entry name" value="SULFURTRANSFERASE"/>
    <property type="match status" value="1"/>
</dbReference>
<accession>A0A9P6Q0P1</accession>
<dbReference type="CDD" id="cd01448">
    <property type="entry name" value="TST_Repeat_1"/>
    <property type="match status" value="1"/>
</dbReference>
<dbReference type="SUPFAM" id="SSF52821">
    <property type="entry name" value="Rhodanese/Cell cycle control phosphatase"/>
    <property type="match status" value="2"/>
</dbReference>
<evidence type="ECO:0000313" key="6">
    <source>
        <dbReference type="Proteomes" id="UP000807716"/>
    </source>
</evidence>
<reference evidence="5" key="1">
    <citation type="journal article" date="2020" name="Fungal Divers.">
        <title>Resolving the Mortierellaceae phylogeny through synthesis of multi-gene phylogenetics and phylogenomics.</title>
        <authorList>
            <person name="Vandepol N."/>
            <person name="Liber J."/>
            <person name="Desiro A."/>
            <person name="Na H."/>
            <person name="Kennedy M."/>
            <person name="Barry K."/>
            <person name="Grigoriev I.V."/>
            <person name="Miller A.N."/>
            <person name="O'Donnell K."/>
            <person name="Stajich J.E."/>
            <person name="Bonito G."/>
        </authorList>
    </citation>
    <scope>NUCLEOTIDE SEQUENCE</scope>
    <source>
        <strain evidence="5">BC1065</strain>
    </source>
</reference>
<proteinExistence type="predicted"/>
<feature type="domain" description="Rhodanese" evidence="4">
    <location>
        <begin position="168"/>
        <end position="292"/>
    </location>
</feature>
<dbReference type="PROSITE" id="PS50206">
    <property type="entry name" value="RHODANESE_3"/>
    <property type="match status" value="2"/>
</dbReference>
<dbReference type="InterPro" id="IPR036873">
    <property type="entry name" value="Rhodanese-like_dom_sf"/>
</dbReference>
<dbReference type="GO" id="GO:0004792">
    <property type="term" value="F:thiosulfate-cyanide sulfurtransferase activity"/>
    <property type="evidence" value="ECO:0007669"/>
    <property type="project" value="TreeGrafter"/>
</dbReference>
<dbReference type="Pfam" id="PF00581">
    <property type="entry name" value="Rhodanese"/>
    <property type="match status" value="2"/>
</dbReference>
<feature type="region of interest" description="Disordered" evidence="3">
    <location>
        <begin position="177"/>
        <end position="198"/>
    </location>
</feature>
<dbReference type="AlphaFoldDB" id="A0A9P6Q0P1"/>
<dbReference type="Gene3D" id="3.40.250.10">
    <property type="entry name" value="Rhodanese-like domain"/>
    <property type="match status" value="2"/>
</dbReference>
<keyword evidence="6" id="KW-1185">Reference proteome</keyword>
<dbReference type="InterPro" id="IPR001763">
    <property type="entry name" value="Rhodanese-like_dom"/>
</dbReference>
<evidence type="ECO:0000256" key="2">
    <source>
        <dbReference type="ARBA" id="ARBA00022737"/>
    </source>
</evidence>
<gene>
    <name evidence="5" type="ORF">DFQ27_005701</name>
</gene>
<dbReference type="SMART" id="SM00450">
    <property type="entry name" value="RHOD"/>
    <property type="match status" value="2"/>
</dbReference>
<dbReference type="FunFam" id="3.40.250.10:FF:000015">
    <property type="entry name" value="Sulfurtransferase"/>
    <property type="match status" value="1"/>
</dbReference>
<keyword evidence="2" id="KW-0677">Repeat</keyword>
<evidence type="ECO:0000259" key="4">
    <source>
        <dbReference type="PROSITE" id="PS50206"/>
    </source>
</evidence>
<comment type="caution">
    <text evidence="5">The sequence shown here is derived from an EMBL/GenBank/DDBJ whole genome shotgun (WGS) entry which is preliminary data.</text>
</comment>
<name>A0A9P6Q0P1_9FUNG</name>
<sequence length="295" mass="32729">MTASVPPLISCQYLKDNLDKTVVLDGSSHMPNSGRDARKEFRENGHLPGARFFDVDTIKDPTNPLPHMMPSAEQFASQVGELGISNNDHVVVYDTVGFFAAPRVYWMFKAFGHKNVSVLNGGFKAWTAAGLPIEKGEREIEPKEYKVHPLNKDMIRDYQQMLTIVNNQQSPVTVIDARPSPRFTGRAPEPRVGLSSGHMPRSKNVPFVELFDMETGMLHTPEQLAAAYKRAGVDIDALKKHESRESNVVLSCGSGLTACVLYFSLEQLGLKNLAVYDGSWTEYASHPESPIIKDP</sequence>
<dbReference type="InterPro" id="IPR045078">
    <property type="entry name" value="TST/MPST-like"/>
</dbReference>
<evidence type="ECO:0000313" key="5">
    <source>
        <dbReference type="EMBL" id="KAG0256459.1"/>
    </source>
</evidence>
<dbReference type="PANTHER" id="PTHR11364">
    <property type="entry name" value="THIOSULFATE SULFERTANSFERASE"/>
    <property type="match status" value="1"/>
</dbReference>
<dbReference type="EMBL" id="JAAAJB010000409">
    <property type="protein sequence ID" value="KAG0256459.1"/>
    <property type="molecule type" value="Genomic_DNA"/>
</dbReference>
<organism evidence="5 6">
    <name type="scientific">Actinomortierella ambigua</name>
    <dbReference type="NCBI Taxonomy" id="1343610"/>
    <lineage>
        <taxon>Eukaryota</taxon>
        <taxon>Fungi</taxon>
        <taxon>Fungi incertae sedis</taxon>
        <taxon>Mucoromycota</taxon>
        <taxon>Mortierellomycotina</taxon>
        <taxon>Mortierellomycetes</taxon>
        <taxon>Mortierellales</taxon>
        <taxon>Mortierellaceae</taxon>
        <taxon>Actinomortierella</taxon>
    </lineage>
</organism>
<evidence type="ECO:0000256" key="3">
    <source>
        <dbReference type="SAM" id="MobiDB-lite"/>
    </source>
</evidence>
<keyword evidence="1" id="KW-0808">Transferase</keyword>